<dbReference type="InterPro" id="IPR050951">
    <property type="entry name" value="Retrovirus_Pol_polyprotein"/>
</dbReference>
<evidence type="ECO:0000256" key="7">
    <source>
        <dbReference type="ARBA" id="ARBA00022918"/>
    </source>
</evidence>
<dbReference type="InterPro" id="IPR012337">
    <property type="entry name" value="RNaseH-like_sf"/>
</dbReference>
<dbReference type="STRING" id="31234.E3NVN4"/>
<dbReference type="InterPro" id="IPR043502">
    <property type="entry name" value="DNA/RNA_pol_sf"/>
</dbReference>
<dbReference type="InParanoid" id="E3NVN4"/>
<keyword evidence="11" id="KW-1185">Reference proteome</keyword>
<evidence type="ECO:0000256" key="4">
    <source>
        <dbReference type="ARBA" id="ARBA00022722"/>
    </source>
</evidence>
<dbReference type="InterPro" id="IPR001584">
    <property type="entry name" value="Integrase_cat-core"/>
</dbReference>
<dbReference type="GO" id="GO:0004519">
    <property type="term" value="F:endonuclease activity"/>
    <property type="evidence" value="ECO:0007669"/>
    <property type="project" value="UniProtKB-KW"/>
</dbReference>
<dbReference type="GO" id="GO:0003964">
    <property type="term" value="F:RNA-directed DNA polymerase activity"/>
    <property type="evidence" value="ECO:0007669"/>
    <property type="project" value="UniProtKB-KW"/>
</dbReference>
<dbReference type="SUPFAM" id="SSF161008">
    <property type="entry name" value="Viral glycoprotein ectodomain-like"/>
    <property type="match status" value="1"/>
</dbReference>
<organism evidence="11">
    <name type="scientific">Caenorhabditis remanei</name>
    <name type="common">Caenorhabditis vulgaris</name>
    <dbReference type="NCBI Taxonomy" id="31234"/>
    <lineage>
        <taxon>Eukaryota</taxon>
        <taxon>Metazoa</taxon>
        <taxon>Ecdysozoa</taxon>
        <taxon>Nematoda</taxon>
        <taxon>Chromadorea</taxon>
        <taxon>Rhabditida</taxon>
        <taxon>Rhabditina</taxon>
        <taxon>Rhabditomorpha</taxon>
        <taxon>Rhabditoidea</taxon>
        <taxon>Rhabditidae</taxon>
        <taxon>Peloderinae</taxon>
        <taxon>Caenorhabditis</taxon>
    </lineage>
</organism>
<dbReference type="InterPro" id="IPR041373">
    <property type="entry name" value="RT_RNaseH"/>
</dbReference>
<dbReference type="SUPFAM" id="SSF56672">
    <property type="entry name" value="DNA/RNA polymerases"/>
    <property type="match status" value="1"/>
</dbReference>
<dbReference type="Proteomes" id="UP000008281">
    <property type="component" value="Unassembled WGS sequence"/>
</dbReference>
<dbReference type="Pfam" id="PF00665">
    <property type="entry name" value="rve"/>
    <property type="match status" value="1"/>
</dbReference>
<dbReference type="Pfam" id="PF00078">
    <property type="entry name" value="RVT_1"/>
    <property type="match status" value="1"/>
</dbReference>
<dbReference type="CDD" id="cd01647">
    <property type="entry name" value="RT_LTR"/>
    <property type="match status" value="1"/>
</dbReference>
<evidence type="ECO:0000259" key="9">
    <source>
        <dbReference type="PROSITE" id="PS50994"/>
    </source>
</evidence>
<protein>
    <recommendedName>
        <fullName evidence="1">RNA-directed DNA polymerase</fullName>
        <ecNumber evidence="1">2.7.7.49</ecNumber>
    </recommendedName>
</protein>
<dbReference type="EMBL" id="DS271053">
    <property type="protein sequence ID" value="EFO98803.1"/>
    <property type="molecule type" value="Genomic_DNA"/>
</dbReference>
<dbReference type="PROSITE" id="PS50878">
    <property type="entry name" value="RT_POL"/>
    <property type="match status" value="1"/>
</dbReference>
<evidence type="ECO:0000313" key="11">
    <source>
        <dbReference type="Proteomes" id="UP000008281"/>
    </source>
</evidence>
<feature type="non-terminal residue" evidence="10">
    <location>
        <position position="1274"/>
    </location>
</feature>
<feature type="domain" description="Reverse transcriptase" evidence="8">
    <location>
        <begin position="591"/>
        <end position="769"/>
    </location>
</feature>
<dbReference type="InterPro" id="IPR041588">
    <property type="entry name" value="Integrase_H2C2"/>
</dbReference>
<keyword evidence="5" id="KW-0255">Endonuclease</keyword>
<dbReference type="AlphaFoldDB" id="E3NVN4"/>
<dbReference type="EC" id="2.7.7.49" evidence="1"/>
<dbReference type="GO" id="GO:0003676">
    <property type="term" value="F:nucleic acid binding"/>
    <property type="evidence" value="ECO:0007669"/>
    <property type="project" value="InterPro"/>
</dbReference>
<dbReference type="FunFam" id="3.30.70.270:FF:000020">
    <property type="entry name" value="Transposon Tf2-6 polyprotein-like Protein"/>
    <property type="match status" value="1"/>
</dbReference>
<dbReference type="PROSITE" id="PS50994">
    <property type="entry name" value="INTEGRASE"/>
    <property type="match status" value="1"/>
</dbReference>
<evidence type="ECO:0000256" key="3">
    <source>
        <dbReference type="ARBA" id="ARBA00022695"/>
    </source>
</evidence>
<dbReference type="CDD" id="cd09274">
    <property type="entry name" value="RNase_HI_RT_Ty3"/>
    <property type="match status" value="1"/>
</dbReference>
<accession>E3NVN4</accession>
<dbReference type="Gene3D" id="3.30.420.10">
    <property type="entry name" value="Ribonuclease H-like superfamily/Ribonuclease H"/>
    <property type="match status" value="1"/>
</dbReference>
<dbReference type="InterPro" id="IPR043128">
    <property type="entry name" value="Rev_trsase/Diguanyl_cyclase"/>
</dbReference>
<dbReference type="eggNOG" id="KOG0017">
    <property type="taxonomic scope" value="Eukaryota"/>
</dbReference>
<dbReference type="Pfam" id="PF17917">
    <property type="entry name" value="RT_RNaseH"/>
    <property type="match status" value="1"/>
</dbReference>
<dbReference type="PANTHER" id="PTHR37984">
    <property type="entry name" value="PROTEIN CBG26694"/>
    <property type="match status" value="1"/>
</dbReference>
<keyword evidence="2" id="KW-0808">Transferase</keyword>
<dbReference type="InterPro" id="IPR000477">
    <property type="entry name" value="RT_dom"/>
</dbReference>
<evidence type="ECO:0000313" key="10">
    <source>
        <dbReference type="EMBL" id="EFO98803.1"/>
    </source>
</evidence>
<dbReference type="PANTHER" id="PTHR37984:SF5">
    <property type="entry name" value="PROTEIN NYNRIN-LIKE"/>
    <property type="match status" value="1"/>
</dbReference>
<evidence type="ECO:0000259" key="8">
    <source>
        <dbReference type="PROSITE" id="PS50878"/>
    </source>
</evidence>
<evidence type="ECO:0000256" key="1">
    <source>
        <dbReference type="ARBA" id="ARBA00012493"/>
    </source>
</evidence>
<feature type="domain" description="Integrase catalytic" evidence="9">
    <location>
        <begin position="1137"/>
        <end position="1274"/>
    </location>
</feature>
<name>E3NVN4_CAERE</name>
<proteinExistence type="predicted"/>
<keyword evidence="6" id="KW-0378">Hydrolase</keyword>
<gene>
    <name evidence="10" type="ORF">CRE_03601</name>
</gene>
<sequence>MISFKDANETESLEHLISKTLRRRVKRHVLRNKPNETVIQRIFGPTVTANNFTMFAVDPPTDFRIIHELKKYDIAFSFVKYQWENYDLPNKQIAMLRAIREGELRKQYIRELRQNGEGERQADLIRRLEKPTELFDQDLIEEFGPARLLSDSEKREWRQTGQLEETRTQNERERAGQKYVQTISEISNRATENRGNAQLNSRVQFVTDKIIEASHHEFNKIYRKLCELQNTQIEITRNLLTIDPTLGMRTLLKRSDIVAKRAGEVYMVNQCRQIEPEKIHYDHKVKLGLGNRVQQSKCTAKVANGTQMTFLGKIELAVTVGVKTVSHQLLIVKNGEAPAPCLLGIDFITLMSEKGWHTILVMRKRYVLIGGATVNLLNPDELGHEEESKLFVVCEQDENIPPRCQAIISGKIPEVTNQNDNFIVSDLNRETEELYSISSVLSTMNTLGQVVLKIYNPGNSELKLRKNMKIAQAEFFRENMVPKQPMISTINQQPDENWERPMSRKEEGELLLEKLNLKESNLSEIAIKQVEKLIKRYPEAFVGSDGKIGKFRGKTQHYIELNDNHKIPQTRPYRLSPEQKEKLEKELEKMRRNDLIEESTSPYTSPILMVPKPNGDTRIVIDYRKLNLITRPRTYIMPHTTDVTEDASRGKIFSVFDICQGFHHIRMYEPHKERTAFCCHLGVFHYKYMPMGLKGSPDTFQRAMSEVARQFSGTLILYVDDLTVVSDNEEQHIADLEEFFKLMIKMGLKLKAEKSQIGRNRIKLLGFVIENRTIQPSGEKTEAIRNFPIPKNVSEVKSFLGMSGYFRRFIKDYAILAKPLTALTQKENSFKWGPEQQKALDMIKDKLISPPILTTPDMNGDFEMHTDASKIGIAAILFQKQENQLKVVAYASRPTTKVEQRYPPIELESLAITWGLTHYRPYIFGRKVKVVTDHQPLKALLHRKENNMSGRLMRHEAIIQQYDVEIVYRPGRENHVADALSRQNVNTEQDGIVASIEGKPPKDTWTFEDWKRIQNLNPHIQEIKKSLLYDKLSVRVWNIYAKYIMIDGVVHMKSSNEGKPLVLLDEKVPELDEFIMAVHNSIGHAASEKTKTAISKIAVWNKMKQRITNVVSKCKTCQMRKHAPEKRFNIPMGKWAIPARPFERIHMDVIGPLPETKDGNQYIIAAVDAFSKFAVVKATQNQTSETSVKFLMENIVGIHGIPLQIVTDQGRNFISQTFKEISEILQLKQTLTPAYHHQSNGIVERFNRTVEEMLTCTARKPENFDDWDRKLPVV</sequence>
<dbReference type="SUPFAM" id="SSF53098">
    <property type="entry name" value="Ribonuclease H-like"/>
    <property type="match status" value="1"/>
</dbReference>
<evidence type="ECO:0000256" key="6">
    <source>
        <dbReference type="ARBA" id="ARBA00022801"/>
    </source>
</evidence>
<dbReference type="Gene3D" id="3.10.10.10">
    <property type="entry name" value="HIV Type 1 Reverse Transcriptase, subunit A, domain 1"/>
    <property type="match status" value="1"/>
</dbReference>
<dbReference type="HOGENOM" id="CLU_000384_37_0_1"/>
<keyword evidence="4" id="KW-0540">Nuclease</keyword>
<reference evidence="10" key="1">
    <citation type="submission" date="2007-07" db="EMBL/GenBank/DDBJ databases">
        <title>PCAP assembly of the Caenorhabditis remanei genome.</title>
        <authorList>
            <consortium name="The Caenorhabditis remanei Sequencing Consortium"/>
            <person name="Wilson R.K."/>
        </authorList>
    </citation>
    <scope>NUCLEOTIDE SEQUENCE [LARGE SCALE GENOMIC DNA]</scope>
    <source>
        <strain evidence="10">PB4641</strain>
    </source>
</reference>
<evidence type="ECO:0000256" key="5">
    <source>
        <dbReference type="ARBA" id="ARBA00022759"/>
    </source>
</evidence>
<dbReference type="GO" id="GO:0015074">
    <property type="term" value="P:DNA integration"/>
    <property type="evidence" value="ECO:0007669"/>
    <property type="project" value="InterPro"/>
</dbReference>
<dbReference type="FunFam" id="3.10.20.370:FF:000001">
    <property type="entry name" value="Retrovirus-related Pol polyprotein from transposon 17.6-like protein"/>
    <property type="match status" value="1"/>
</dbReference>
<dbReference type="OMA" id="EASHHEF"/>
<dbReference type="OrthoDB" id="5868531at2759"/>
<dbReference type="Gene3D" id="1.10.340.70">
    <property type="match status" value="1"/>
</dbReference>
<keyword evidence="7" id="KW-0695">RNA-directed DNA polymerase</keyword>
<dbReference type="Pfam" id="PF17921">
    <property type="entry name" value="Integrase_H2C2"/>
    <property type="match status" value="1"/>
</dbReference>
<dbReference type="Gene3D" id="3.30.70.270">
    <property type="match status" value="2"/>
</dbReference>
<keyword evidence="3" id="KW-0548">Nucleotidyltransferase</keyword>
<dbReference type="GO" id="GO:0042575">
    <property type="term" value="C:DNA polymerase complex"/>
    <property type="evidence" value="ECO:0007669"/>
    <property type="project" value="UniProtKB-ARBA"/>
</dbReference>
<dbReference type="InterPro" id="IPR036397">
    <property type="entry name" value="RNaseH_sf"/>
</dbReference>
<dbReference type="Gene3D" id="1.20.5.1890">
    <property type="match status" value="1"/>
</dbReference>
<evidence type="ECO:0000256" key="2">
    <source>
        <dbReference type="ARBA" id="ARBA00022679"/>
    </source>
</evidence>